<reference evidence="2" key="1">
    <citation type="submission" date="2016-04" db="EMBL/GenBank/DDBJ databases">
        <authorList>
            <person name="Nguyen H.D."/>
            <person name="Samba Siva P."/>
            <person name="Cullis J."/>
            <person name="Levesque C.A."/>
            <person name="Hambleton S."/>
        </authorList>
    </citation>
    <scope>NUCLEOTIDE SEQUENCE</scope>
    <source>
        <strain evidence="2">DAOMC 236416</strain>
    </source>
</reference>
<keyword evidence="3" id="KW-1185">Reference proteome</keyword>
<name>A0A177T4P6_9BASI</name>
<proteinExistence type="predicted"/>
<reference evidence="2" key="2">
    <citation type="journal article" date="2019" name="IMA Fungus">
        <title>Genome sequencing and comparison of five Tilletia species to identify candidate genes for the detection of regulated species infecting wheat.</title>
        <authorList>
            <person name="Nguyen H.D.T."/>
            <person name="Sultana T."/>
            <person name="Kesanakurti P."/>
            <person name="Hambleton S."/>
        </authorList>
    </citation>
    <scope>NUCLEOTIDE SEQUENCE</scope>
    <source>
        <strain evidence="2">DAOMC 236416</strain>
    </source>
</reference>
<evidence type="ECO:0000256" key="1">
    <source>
        <dbReference type="SAM" id="MobiDB-lite"/>
    </source>
</evidence>
<comment type="caution">
    <text evidence="2">The sequence shown here is derived from an EMBL/GenBank/DDBJ whole genome shotgun (WGS) entry which is preliminary data.</text>
</comment>
<feature type="region of interest" description="Disordered" evidence="1">
    <location>
        <begin position="1"/>
        <end position="20"/>
    </location>
</feature>
<dbReference type="AlphaFoldDB" id="A0A177T4P6"/>
<sequence length="116" mass="12449">MARATKAKRKRDGAAPANGLIVVEPEVTPVTPSHSRSSASTSMLVASASASVSPAGAVALAASRFELRMDESICATLEASLINRLKYTTRNYAPKQKEFLQWCAEQPFDPITRQVA</sequence>
<dbReference type="Proteomes" id="UP000077521">
    <property type="component" value="Unassembled WGS sequence"/>
</dbReference>
<accession>A0A177T4P6</accession>
<evidence type="ECO:0000313" key="2">
    <source>
        <dbReference type="EMBL" id="KAE8237073.1"/>
    </source>
</evidence>
<protein>
    <submittedName>
        <fullName evidence="2">Uncharacterized protein</fullName>
    </submittedName>
</protein>
<dbReference type="EMBL" id="LWDF02001943">
    <property type="protein sequence ID" value="KAE8237073.1"/>
    <property type="molecule type" value="Genomic_DNA"/>
</dbReference>
<evidence type="ECO:0000313" key="3">
    <source>
        <dbReference type="Proteomes" id="UP000077521"/>
    </source>
</evidence>
<feature type="compositionally biased region" description="Basic residues" evidence="1">
    <location>
        <begin position="1"/>
        <end position="11"/>
    </location>
</feature>
<gene>
    <name evidence="2" type="ORF">A4X13_0g8923</name>
</gene>
<organism evidence="2 3">
    <name type="scientific">Tilletia indica</name>
    <dbReference type="NCBI Taxonomy" id="43049"/>
    <lineage>
        <taxon>Eukaryota</taxon>
        <taxon>Fungi</taxon>
        <taxon>Dikarya</taxon>
        <taxon>Basidiomycota</taxon>
        <taxon>Ustilaginomycotina</taxon>
        <taxon>Exobasidiomycetes</taxon>
        <taxon>Tilletiales</taxon>
        <taxon>Tilletiaceae</taxon>
        <taxon>Tilletia</taxon>
    </lineage>
</organism>